<evidence type="ECO:0000313" key="2">
    <source>
        <dbReference type="Proteomes" id="UP000323400"/>
    </source>
</evidence>
<dbReference type="GeneID" id="55616863"/>
<dbReference type="EMBL" id="MK813938">
    <property type="protein sequence ID" value="QEG08410.1"/>
    <property type="molecule type" value="Genomic_DNA"/>
</dbReference>
<dbReference type="Proteomes" id="UP000323400">
    <property type="component" value="Segment"/>
</dbReference>
<sequence>MDLGIIYNLLQKAQNLDEFMTYNNAIIQIEEENLLTNCRNGSKIDEVNSGKNKILGFINRKIKEDK</sequence>
<organism evidence="1 2">
    <name type="scientific">Aeromonas phage 2L372X</name>
    <dbReference type="NCBI Taxonomy" id="2588515"/>
    <lineage>
        <taxon>Viruses</taxon>
        <taxon>Duplodnaviria</taxon>
        <taxon>Heunggongvirae</taxon>
        <taxon>Uroviricota</taxon>
        <taxon>Caudoviricetes</taxon>
        <taxon>Plateaulakevirus</taxon>
        <taxon>Plateaulakevirus pv2L372X</taxon>
    </lineage>
</organism>
<protein>
    <submittedName>
        <fullName evidence="1">Uncharacterized protein</fullName>
    </submittedName>
</protein>
<keyword evidence="2" id="KW-1185">Reference proteome</keyword>
<dbReference type="KEGG" id="vg:55616863"/>
<evidence type="ECO:0000313" key="1">
    <source>
        <dbReference type="EMBL" id="QEG08410.1"/>
    </source>
</evidence>
<dbReference type="RefSeq" id="YP_009846495.1">
    <property type="nucleotide sequence ID" value="NC_048770.1"/>
</dbReference>
<reference evidence="1 2" key="1">
    <citation type="submission" date="2019-04" db="EMBL/GenBank/DDBJ databases">
        <title>Nine Novel Phages from a Plateau Lake in Southwest China Provide Insights into Aeromonas Phage Diversity.</title>
        <authorList>
            <person name="Xiao W."/>
            <person name="Bai M."/>
            <person name="Wang Y."/>
            <person name="Cui X."/>
        </authorList>
    </citation>
    <scope>NUCLEOTIDE SEQUENCE [LARGE SCALE GENOMIC DNA]</scope>
</reference>
<proteinExistence type="predicted"/>
<accession>A0A5B9N8S9</accession>
<gene>
    <name evidence="1" type="primary">2L372X_157</name>
</gene>
<name>A0A5B9N8S9_9CAUD</name>